<dbReference type="eggNOG" id="COG3063">
    <property type="taxonomic scope" value="Bacteria"/>
</dbReference>
<dbReference type="Gene3D" id="1.25.40.10">
    <property type="entry name" value="Tetratricopeptide repeat domain"/>
    <property type="match status" value="2"/>
</dbReference>
<keyword evidence="1" id="KW-0677">Repeat</keyword>
<evidence type="ECO:0000313" key="6">
    <source>
        <dbReference type="Proteomes" id="UP000006793"/>
    </source>
</evidence>
<organism evidence="5 6">
    <name type="scientific">Thermodesulfatator indicus (strain DSM 15286 / JCM 11887 / CIR29812)</name>
    <dbReference type="NCBI Taxonomy" id="667014"/>
    <lineage>
        <taxon>Bacteria</taxon>
        <taxon>Pseudomonadati</taxon>
        <taxon>Thermodesulfobacteriota</taxon>
        <taxon>Thermodesulfobacteria</taxon>
        <taxon>Thermodesulfobacteriales</taxon>
        <taxon>Thermodesulfatatoraceae</taxon>
        <taxon>Thermodesulfatator</taxon>
    </lineage>
</organism>
<feature type="repeat" description="TPR" evidence="3">
    <location>
        <begin position="136"/>
        <end position="169"/>
    </location>
</feature>
<keyword evidence="6" id="KW-1185">Reference proteome</keyword>
<dbReference type="PANTHER" id="PTHR12558:SF13">
    <property type="entry name" value="CELL DIVISION CYCLE PROTEIN 27 HOMOLOG"/>
    <property type="match status" value="1"/>
</dbReference>
<feature type="repeat" description="TPR" evidence="3">
    <location>
        <begin position="204"/>
        <end position="237"/>
    </location>
</feature>
<reference evidence="6" key="1">
    <citation type="submission" date="2011-04" db="EMBL/GenBank/DDBJ databases">
        <title>The complete genome of Thermodesulfatator indicus DSM 15286.</title>
        <authorList>
            <person name="Lucas S."/>
            <person name="Copeland A."/>
            <person name="Lapidus A."/>
            <person name="Bruce D."/>
            <person name="Goodwin L."/>
            <person name="Pitluck S."/>
            <person name="Peters L."/>
            <person name="Kyrpides N."/>
            <person name="Mavromatis K."/>
            <person name="Pagani I."/>
            <person name="Ivanova N."/>
            <person name="Saunders L."/>
            <person name="Detter J.C."/>
            <person name="Tapia R."/>
            <person name="Han C."/>
            <person name="Land M."/>
            <person name="Hauser L."/>
            <person name="Markowitz V."/>
            <person name="Cheng J.-F."/>
            <person name="Hugenholtz P."/>
            <person name="Woyke T."/>
            <person name="Wu D."/>
            <person name="Spring S."/>
            <person name="Schroeder M."/>
            <person name="Brambilla E."/>
            <person name="Klenk H.-P."/>
            <person name="Eisen J.A."/>
        </authorList>
    </citation>
    <scope>NUCLEOTIDE SEQUENCE [LARGE SCALE GENOMIC DNA]</scope>
    <source>
        <strain evidence="6">DSM 15286 / JCM 11887 / CIR29812</strain>
    </source>
</reference>
<name>F8ADJ8_THEID</name>
<dbReference type="InParanoid" id="F8ADJ8"/>
<dbReference type="Pfam" id="PF07719">
    <property type="entry name" value="TPR_2"/>
    <property type="match status" value="1"/>
</dbReference>
<evidence type="ECO:0000256" key="1">
    <source>
        <dbReference type="ARBA" id="ARBA00022737"/>
    </source>
</evidence>
<feature type="chain" id="PRO_5003367306" evidence="4">
    <location>
        <begin position="21"/>
        <end position="256"/>
    </location>
</feature>
<evidence type="ECO:0000256" key="3">
    <source>
        <dbReference type="PROSITE-ProRule" id="PRU00339"/>
    </source>
</evidence>
<proteinExistence type="predicted"/>
<gene>
    <name evidence="5" type="ordered locus">Thein_1000</name>
</gene>
<evidence type="ECO:0000256" key="2">
    <source>
        <dbReference type="ARBA" id="ARBA00022803"/>
    </source>
</evidence>
<dbReference type="PANTHER" id="PTHR12558">
    <property type="entry name" value="CELL DIVISION CYCLE 16,23,27"/>
    <property type="match status" value="1"/>
</dbReference>
<accession>F8ADJ8</accession>
<keyword evidence="4" id="KW-0732">Signal</keyword>
<feature type="repeat" description="TPR" evidence="3">
    <location>
        <begin position="170"/>
        <end position="203"/>
    </location>
</feature>
<dbReference type="OrthoDB" id="9780183at2"/>
<dbReference type="EMBL" id="CP002683">
    <property type="protein sequence ID" value="AEH44872.1"/>
    <property type="molecule type" value="Genomic_DNA"/>
</dbReference>
<dbReference type="PROSITE" id="PS50005">
    <property type="entry name" value="TPR"/>
    <property type="match status" value="5"/>
</dbReference>
<evidence type="ECO:0000256" key="4">
    <source>
        <dbReference type="SAM" id="SignalP"/>
    </source>
</evidence>
<dbReference type="Proteomes" id="UP000006793">
    <property type="component" value="Chromosome"/>
</dbReference>
<dbReference type="Pfam" id="PF13174">
    <property type="entry name" value="TPR_6"/>
    <property type="match status" value="1"/>
</dbReference>
<dbReference type="Pfam" id="PF13424">
    <property type="entry name" value="TPR_12"/>
    <property type="match status" value="1"/>
</dbReference>
<dbReference type="KEGG" id="tid:Thein_1000"/>
<feature type="repeat" description="TPR" evidence="3">
    <location>
        <begin position="100"/>
        <end position="132"/>
    </location>
</feature>
<dbReference type="PaxDb" id="667014-Thein_1000"/>
<feature type="signal peptide" evidence="4">
    <location>
        <begin position="1"/>
        <end position="20"/>
    </location>
</feature>
<feature type="repeat" description="TPR" evidence="3">
    <location>
        <begin position="66"/>
        <end position="99"/>
    </location>
</feature>
<dbReference type="HOGENOM" id="CLU_003728_9_0_0"/>
<dbReference type="SMART" id="SM00028">
    <property type="entry name" value="TPR"/>
    <property type="match status" value="6"/>
</dbReference>
<dbReference type="PROSITE" id="PS50293">
    <property type="entry name" value="TPR_REGION"/>
    <property type="match status" value="2"/>
</dbReference>
<protein>
    <submittedName>
        <fullName evidence="5">Tetratricopeptide TPR_1 repeat-containing protein</fullName>
    </submittedName>
</protein>
<dbReference type="AlphaFoldDB" id="F8ADJ8"/>
<dbReference type="RefSeq" id="WP_013907614.1">
    <property type="nucleotide sequence ID" value="NC_015681.1"/>
</dbReference>
<dbReference type="InterPro" id="IPR011990">
    <property type="entry name" value="TPR-like_helical_dom_sf"/>
</dbReference>
<dbReference type="PROSITE" id="PS51257">
    <property type="entry name" value="PROKAR_LIPOPROTEIN"/>
    <property type="match status" value="1"/>
</dbReference>
<dbReference type="STRING" id="667014.Thein_1000"/>
<evidence type="ECO:0000313" key="5">
    <source>
        <dbReference type="EMBL" id="AEH44872.1"/>
    </source>
</evidence>
<keyword evidence="2 3" id="KW-0802">TPR repeat</keyword>
<sequence length="256" mass="30088">MRFKKLLLFVFLLGMAACQSVEPPPSFYQEKSNVHLERAYIYYHEGRLAEALKEAFLAKDINPKDHNIYNLIGLIYMDKGQYNEAEKYFKKALEIAPDSPEILNNLGSLYLLKNEIKKAISCFEKALKDPFYPKPFIAYTNLAWAYYKLGDKDKAIYYLDKALNYNPRYSVAYFYRGLIALEEGILDKAQLDFRRAIRFNRQDMASRYYLGIVYFRLNQIEKAKKVWRSIIELAPESRWALKAEEKLMTLEELEGS</sequence>
<reference evidence="5 6" key="2">
    <citation type="journal article" date="2012" name="Stand. Genomic Sci.">
        <title>Complete genome sequence of the thermophilic sulfate-reducing ocean bacterium Thermodesulfatator indicus type strain (CIR29812(T)).</title>
        <authorList>
            <person name="Anderson I."/>
            <person name="Saunders E."/>
            <person name="Lapidus A."/>
            <person name="Nolan M."/>
            <person name="Lucas S."/>
            <person name="Tice H."/>
            <person name="Del Rio T.G."/>
            <person name="Cheng J.F."/>
            <person name="Han C."/>
            <person name="Tapia R."/>
            <person name="Goodwin L.A."/>
            <person name="Pitluck S."/>
            <person name="Liolios K."/>
            <person name="Mavromatis K."/>
            <person name="Pagani I."/>
            <person name="Ivanova N."/>
            <person name="Mikhailova N."/>
            <person name="Pati A."/>
            <person name="Chen A."/>
            <person name="Palaniappan K."/>
            <person name="Land M."/>
            <person name="Hauser L."/>
            <person name="Jeffries C.D."/>
            <person name="Chang Y.J."/>
            <person name="Brambilla E.M."/>
            <person name="Rohde M."/>
            <person name="Spring S."/>
            <person name="Goker M."/>
            <person name="Detter J.C."/>
            <person name="Woyke T."/>
            <person name="Bristow J."/>
            <person name="Eisen J.A."/>
            <person name="Markowitz V."/>
            <person name="Hugenholtz P."/>
            <person name="Kyrpides N.C."/>
            <person name="Klenk H.P."/>
        </authorList>
    </citation>
    <scope>NUCLEOTIDE SEQUENCE [LARGE SCALE GENOMIC DNA]</scope>
    <source>
        <strain evidence="6">DSM 15286 / JCM 11887 / CIR29812</strain>
    </source>
</reference>
<dbReference type="SUPFAM" id="SSF48439">
    <property type="entry name" value="Protein prenylyltransferase"/>
    <property type="match status" value="1"/>
</dbReference>
<dbReference type="InterPro" id="IPR019734">
    <property type="entry name" value="TPR_rpt"/>
</dbReference>
<dbReference type="InterPro" id="IPR013105">
    <property type="entry name" value="TPR_2"/>
</dbReference>